<dbReference type="Proteomes" id="UP001325680">
    <property type="component" value="Chromosome"/>
</dbReference>
<dbReference type="InterPro" id="IPR008928">
    <property type="entry name" value="6-hairpin_glycosidase_sf"/>
</dbReference>
<dbReference type="PANTHER" id="PTHR23403">
    <property type="entry name" value="TREHALASE"/>
    <property type="match status" value="1"/>
</dbReference>
<evidence type="ECO:0000259" key="2">
    <source>
        <dbReference type="Pfam" id="PF22422"/>
    </source>
</evidence>
<dbReference type="Gene3D" id="1.50.10.10">
    <property type="match status" value="1"/>
</dbReference>
<feature type="domain" description="Mannosylglycerate hydrolase MGH1-like glycoside hydrolase" evidence="2">
    <location>
        <begin position="195"/>
        <end position="386"/>
    </location>
</feature>
<evidence type="ECO:0000313" key="4">
    <source>
        <dbReference type="Proteomes" id="UP001325680"/>
    </source>
</evidence>
<name>A0ABZ0W603_9BACT</name>
<keyword evidence="4" id="KW-1185">Reference proteome</keyword>
<dbReference type="RefSeq" id="WP_114791296.1">
    <property type="nucleotide sequence ID" value="NZ_CP139960.1"/>
</dbReference>
<proteinExistence type="predicted"/>
<keyword evidence="3" id="KW-0378">Hydrolase</keyword>
<gene>
    <name evidence="3" type="ORF">U0035_00125</name>
</gene>
<evidence type="ECO:0000313" key="3">
    <source>
        <dbReference type="EMBL" id="WQD38551.1"/>
    </source>
</evidence>
<evidence type="ECO:0000256" key="1">
    <source>
        <dbReference type="SAM" id="SignalP"/>
    </source>
</evidence>
<sequence length="516" mass="58383">MPLFLLALISLLLTTSVAAQKDSFSMNRDIPLLHFPGISQADFSDAFNVLNECVVKVPGYGFSYPFIAPGGHYGGCWWQLDASISLQATKWINQRFSENMLRGFIAVQQPDGRIPLYGHDKVPDYPTCSSLPKLFSAAYSVLQHSNDSTLLKAVYPMLHRYWKWWFSDARRDAATGLITGVFEESFPPIENRLKTTAQVDLNVELAGACQYMAQLASRLRLKDDEKLFINSRTQLVDAINHYMWNEQAGGYFSFDVIHKRRDSTLIVSAFDPLYMHIASADRATRMVSLLTNNHSFNWQTRPLTSVAKTASIYNETTGAYNGAPAWSGSIWSLRNYVTVQGLKDIGRYDLAAYLALKTVQLFNNNYHEFLKPSDGSGHGVKRYAWSAAQYIQLLVEDIFGIEYNRFTGQVRIVPNLSASLKNEKLALRNLKLPDDSRLDLEIEWKENVVSINYSIHGLTEIRDVVVGWPVLQNTRLRATDDAGNSRRTIRSSEGQTIIHSVSNKNKQADNIRFIVR</sequence>
<dbReference type="PANTHER" id="PTHR23403:SF1">
    <property type="entry name" value="TREHALASE"/>
    <property type="match status" value="1"/>
</dbReference>
<dbReference type="InterPro" id="IPR054491">
    <property type="entry name" value="MGH1-like_GH"/>
</dbReference>
<accession>A0ABZ0W603</accession>
<keyword evidence="1" id="KW-0732">Signal</keyword>
<dbReference type="EMBL" id="CP139960">
    <property type="protein sequence ID" value="WQD38551.1"/>
    <property type="molecule type" value="Genomic_DNA"/>
</dbReference>
<feature type="signal peptide" evidence="1">
    <location>
        <begin position="1"/>
        <end position="18"/>
    </location>
</feature>
<organism evidence="3 4">
    <name type="scientific">Niabella yanshanensis</name>
    <dbReference type="NCBI Taxonomy" id="577386"/>
    <lineage>
        <taxon>Bacteria</taxon>
        <taxon>Pseudomonadati</taxon>
        <taxon>Bacteroidota</taxon>
        <taxon>Chitinophagia</taxon>
        <taxon>Chitinophagales</taxon>
        <taxon>Chitinophagaceae</taxon>
        <taxon>Niabella</taxon>
    </lineage>
</organism>
<dbReference type="GO" id="GO:0016798">
    <property type="term" value="F:hydrolase activity, acting on glycosyl bonds"/>
    <property type="evidence" value="ECO:0007669"/>
    <property type="project" value="UniProtKB-KW"/>
</dbReference>
<keyword evidence="3" id="KW-0326">Glycosidase</keyword>
<protein>
    <submittedName>
        <fullName evidence="3">Trehalase family glycosidase</fullName>
    </submittedName>
</protein>
<dbReference type="Pfam" id="PF22422">
    <property type="entry name" value="MGH1-like_GH"/>
    <property type="match status" value="1"/>
</dbReference>
<reference evidence="3 4" key="1">
    <citation type="submission" date="2023-12" db="EMBL/GenBank/DDBJ databases">
        <title>Genome sequencing and assembly of bacterial species from a model synthetic community.</title>
        <authorList>
            <person name="Hogle S.L."/>
        </authorList>
    </citation>
    <scope>NUCLEOTIDE SEQUENCE [LARGE SCALE GENOMIC DNA]</scope>
    <source>
        <strain evidence="3 4">HAMBI_3031</strain>
    </source>
</reference>
<dbReference type="InterPro" id="IPR001661">
    <property type="entry name" value="Glyco_hydro_37"/>
</dbReference>
<dbReference type="InterPro" id="IPR012341">
    <property type="entry name" value="6hp_glycosidase-like_sf"/>
</dbReference>
<feature type="chain" id="PRO_5046488429" evidence="1">
    <location>
        <begin position="19"/>
        <end position="516"/>
    </location>
</feature>
<dbReference type="SUPFAM" id="SSF48208">
    <property type="entry name" value="Six-hairpin glycosidases"/>
    <property type="match status" value="1"/>
</dbReference>